<keyword evidence="4" id="KW-0067">ATP-binding</keyword>
<evidence type="ECO:0000259" key="5">
    <source>
        <dbReference type="PROSITE" id="PS50011"/>
    </source>
</evidence>
<sequence length="474" mass="53032">MPINKDLESIREIFQEGNEVDGFLIGEPIHKGGMAVLYQATKEGVDYPILVKVPRVGRDQPVESLIGFETELNIMKAIKSPYVPRVAGTGNMAKKPYIAMEHLDGVPLDKLIKEDGGKLSDIEKTIQIVSNVATAIATLHAQDVIHLDIKPENILVRPDNQIALIDFGLAHHARYPDLLVEAMYKGIGSAPYISPEQVMGIRNDWRSDIFAIGAMLYEMLTGEYPFGCPGTVSGLKKRMWSEPLPPRAIRKEIPPWLQEVVLRCLEPLADDRYQSAKRLGHILKNPQSIQLTHRAEKIYPNSTWDNMKRWFKAAGYQPSECPRPSAVEDTAPVLIVAIDTRQHDEVLRERMQNAAKHLLLAYPESRLICLSTISGTPTFEGNKESETASGIVRNHLVQLMEWAKPLKMGTERVSFHVLEALDPASRIVEFANDNNAAMIMIGASHKIPNKVAPWRTSMTKIVEEAHCSVHIVRT</sequence>
<keyword evidence="2" id="KW-0547">Nucleotide-binding</keyword>
<reference evidence="6 7" key="1">
    <citation type="submission" date="2017-06" db="EMBL/GenBank/DDBJ databases">
        <authorList>
            <person name="Kim H.J."/>
            <person name="Triplett B.A."/>
        </authorList>
    </citation>
    <scope>NUCLEOTIDE SEQUENCE [LARGE SCALE GENOMIC DNA]</scope>
    <source>
        <strain evidence="6 7">MWH-VicM1</strain>
    </source>
</reference>
<dbReference type="SUPFAM" id="SSF56112">
    <property type="entry name" value="Protein kinase-like (PK-like)"/>
    <property type="match status" value="1"/>
</dbReference>
<dbReference type="PANTHER" id="PTHR43289">
    <property type="entry name" value="MITOGEN-ACTIVATED PROTEIN KINASE KINASE KINASE 20-RELATED"/>
    <property type="match status" value="1"/>
</dbReference>
<dbReference type="InterPro" id="IPR000719">
    <property type="entry name" value="Prot_kinase_dom"/>
</dbReference>
<dbReference type="InterPro" id="IPR011009">
    <property type="entry name" value="Kinase-like_dom_sf"/>
</dbReference>
<dbReference type="PROSITE" id="PS00108">
    <property type="entry name" value="PROTEIN_KINASE_ST"/>
    <property type="match status" value="1"/>
</dbReference>
<accession>A0A212T5Y3</accession>
<dbReference type="Pfam" id="PF00069">
    <property type="entry name" value="Pkinase"/>
    <property type="match status" value="1"/>
</dbReference>
<keyword evidence="3 6" id="KW-0418">Kinase</keyword>
<evidence type="ECO:0000313" key="7">
    <source>
        <dbReference type="Proteomes" id="UP000197215"/>
    </source>
</evidence>
<dbReference type="SMART" id="SM00220">
    <property type="entry name" value="S_TKc"/>
    <property type="match status" value="1"/>
</dbReference>
<keyword evidence="7" id="KW-1185">Reference proteome</keyword>
<dbReference type="RefSeq" id="WP_088812333.1">
    <property type="nucleotide sequence ID" value="NZ_FYEX01000001.1"/>
</dbReference>
<evidence type="ECO:0000256" key="4">
    <source>
        <dbReference type="ARBA" id="ARBA00022840"/>
    </source>
</evidence>
<dbReference type="GO" id="GO:0005524">
    <property type="term" value="F:ATP binding"/>
    <property type="evidence" value="ECO:0007669"/>
    <property type="project" value="UniProtKB-KW"/>
</dbReference>
<dbReference type="AlphaFoldDB" id="A0A212T5Y3"/>
<dbReference type="GO" id="GO:0004674">
    <property type="term" value="F:protein serine/threonine kinase activity"/>
    <property type="evidence" value="ECO:0007669"/>
    <property type="project" value="UniProtKB-KW"/>
</dbReference>
<evidence type="ECO:0000256" key="1">
    <source>
        <dbReference type="ARBA" id="ARBA00022679"/>
    </source>
</evidence>
<dbReference type="Gene3D" id="3.40.50.620">
    <property type="entry name" value="HUPs"/>
    <property type="match status" value="1"/>
</dbReference>
<dbReference type="InterPro" id="IPR014729">
    <property type="entry name" value="Rossmann-like_a/b/a_fold"/>
</dbReference>
<dbReference type="Gene3D" id="3.30.200.20">
    <property type="entry name" value="Phosphorylase Kinase, domain 1"/>
    <property type="match status" value="1"/>
</dbReference>
<dbReference type="PROSITE" id="PS50011">
    <property type="entry name" value="PROTEIN_KINASE_DOM"/>
    <property type="match status" value="1"/>
</dbReference>
<dbReference type="InterPro" id="IPR008271">
    <property type="entry name" value="Ser/Thr_kinase_AS"/>
</dbReference>
<evidence type="ECO:0000256" key="3">
    <source>
        <dbReference type="ARBA" id="ARBA00022777"/>
    </source>
</evidence>
<feature type="domain" description="Protein kinase" evidence="5">
    <location>
        <begin position="23"/>
        <end position="284"/>
    </location>
</feature>
<evidence type="ECO:0000256" key="2">
    <source>
        <dbReference type="ARBA" id="ARBA00022741"/>
    </source>
</evidence>
<organism evidence="6 7">
    <name type="scientific">Polynucleobacter victoriensis</name>
    <dbReference type="NCBI Taxonomy" id="2049319"/>
    <lineage>
        <taxon>Bacteria</taxon>
        <taxon>Pseudomonadati</taxon>
        <taxon>Pseudomonadota</taxon>
        <taxon>Betaproteobacteria</taxon>
        <taxon>Burkholderiales</taxon>
        <taxon>Burkholderiaceae</taxon>
        <taxon>Polynucleobacter</taxon>
    </lineage>
</organism>
<dbReference type="CDD" id="cd00293">
    <property type="entry name" value="USP-like"/>
    <property type="match status" value="1"/>
</dbReference>
<evidence type="ECO:0000313" key="6">
    <source>
        <dbReference type="EMBL" id="SNC61236.1"/>
    </source>
</evidence>
<dbReference type="PANTHER" id="PTHR43289:SF34">
    <property type="entry name" value="SERINE_THREONINE-PROTEIN KINASE YBDM-RELATED"/>
    <property type="match status" value="1"/>
</dbReference>
<gene>
    <name evidence="6" type="ORF">SAMN06295916_0438</name>
</gene>
<dbReference type="EMBL" id="FYEX01000001">
    <property type="protein sequence ID" value="SNC61236.1"/>
    <property type="molecule type" value="Genomic_DNA"/>
</dbReference>
<proteinExistence type="predicted"/>
<protein>
    <submittedName>
        <fullName evidence="6">Serine/threonine protein kinase</fullName>
    </submittedName>
</protein>
<keyword evidence="1" id="KW-0808">Transferase</keyword>
<dbReference type="CDD" id="cd14014">
    <property type="entry name" value="STKc_PknB_like"/>
    <property type="match status" value="1"/>
</dbReference>
<dbReference type="Proteomes" id="UP000197215">
    <property type="component" value="Unassembled WGS sequence"/>
</dbReference>
<dbReference type="Gene3D" id="1.10.510.10">
    <property type="entry name" value="Transferase(Phosphotransferase) domain 1"/>
    <property type="match status" value="1"/>
</dbReference>
<name>A0A212T5Y3_9BURK</name>
<dbReference type="OrthoDB" id="9791419at2"/>
<keyword evidence="6" id="KW-0723">Serine/threonine-protein kinase</keyword>
<dbReference type="SUPFAM" id="SSF52402">
    <property type="entry name" value="Adenine nucleotide alpha hydrolases-like"/>
    <property type="match status" value="1"/>
</dbReference>